<protein>
    <submittedName>
        <fullName evidence="2">Uncharacterized protein</fullName>
    </submittedName>
</protein>
<accession>A0ABU0MB05</accession>
<dbReference type="Proteomes" id="UP001223743">
    <property type="component" value="Unassembled WGS sequence"/>
</dbReference>
<organism evidence="2 3">
    <name type="scientific">Kaistia geumhonensis</name>
    <dbReference type="NCBI Taxonomy" id="410839"/>
    <lineage>
        <taxon>Bacteria</taxon>
        <taxon>Pseudomonadati</taxon>
        <taxon>Pseudomonadota</taxon>
        <taxon>Alphaproteobacteria</taxon>
        <taxon>Hyphomicrobiales</taxon>
        <taxon>Kaistiaceae</taxon>
        <taxon>Kaistia</taxon>
    </lineage>
</organism>
<feature type="compositionally biased region" description="Low complexity" evidence="1">
    <location>
        <begin position="29"/>
        <end position="48"/>
    </location>
</feature>
<reference evidence="2 3" key="1">
    <citation type="submission" date="2023-07" db="EMBL/GenBank/DDBJ databases">
        <title>Genomic Encyclopedia of Type Strains, Phase IV (KMG-IV): sequencing the most valuable type-strain genomes for metagenomic binning, comparative biology and taxonomic classification.</title>
        <authorList>
            <person name="Goeker M."/>
        </authorList>
    </citation>
    <scope>NUCLEOTIDE SEQUENCE [LARGE SCALE GENOMIC DNA]</scope>
    <source>
        <strain evidence="2 3">B1-1</strain>
    </source>
</reference>
<evidence type="ECO:0000313" key="2">
    <source>
        <dbReference type="EMBL" id="MDQ0518087.1"/>
    </source>
</evidence>
<proteinExistence type="predicted"/>
<name>A0ABU0MB05_9HYPH</name>
<gene>
    <name evidence="2" type="ORF">QO015_003700</name>
</gene>
<comment type="caution">
    <text evidence="2">The sequence shown here is derived from an EMBL/GenBank/DDBJ whole genome shotgun (WGS) entry which is preliminary data.</text>
</comment>
<evidence type="ECO:0000256" key="1">
    <source>
        <dbReference type="SAM" id="MobiDB-lite"/>
    </source>
</evidence>
<keyword evidence="3" id="KW-1185">Reference proteome</keyword>
<dbReference type="EMBL" id="JAUSWJ010000001">
    <property type="protein sequence ID" value="MDQ0518087.1"/>
    <property type="molecule type" value="Genomic_DNA"/>
</dbReference>
<evidence type="ECO:0000313" key="3">
    <source>
        <dbReference type="Proteomes" id="UP001223743"/>
    </source>
</evidence>
<feature type="region of interest" description="Disordered" evidence="1">
    <location>
        <begin position="1"/>
        <end position="48"/>
    </location>
</feature>
<sequence>MRLSVKGSRRRAPTGADREGGRTVWVPSGRVRGTEAARAGRAGRGTAE</sequence>